<keyword evidence="3" id="KW-0547">Nucleotide-binding</keyword>
<feature type="domain" description="ABC transporter" evidence="5">
    <location>
        <begin position="4"/>
        <end position="232"/>
    </location>
</feature>
<evidence type="ECO:0000256" key="3">
    <source>
        <dbReference type="ARBA" id="ARBA00022741"/>
    </source>
</evidence>
<dbReference type="PROSITE" id="PS50893">
    <property type="entry name" value="ABC_TRANSPORTER_2"/>
    <property type="match status" value="1"/>
</dbReference>
<dbReference type="AlphaFoldDB" id="A0A6V8PHY7"/>
<accession>A0A6V8PHY7</accession>
<dbReference type="GO" id="GO:0005524">
    <property type="term" value="F:ATP binding"/>
    <property type="evidence" value="ECO:0007669"/>
    <property type="project" value="UniProtKB-KW"/>
</dbReference>
<protein>
    <submittedName>
        <fullName evidence="6">ABC-2 type transport system ATP-binding protein</fullName>
    </submittedName>
</protein>
<dbReference type="InterPro" id="IPR025302">
    <property type="entry name" value="DrrA1/2-like_C"/>
</dbReference>
<dbReference type="GO" id="GO:0016887">
    <property type="term" value="F:ATP hydrolysis activity"/>
    <property type="evidence" value="ECO:0007669"/>
    <property type="project" value="InterPro"/>
</dbReference>
<sequence>MVAIETSKLTRKFGNLVAVEDLTIEVMRGEVLGFLGPNGAGKTTTVRMLAGIIAPTSGHAVVAGIRTDHEIQRLHEVIGLLTETPGFYERLSARRNLQFFARFYSNIDADGQVDKYLKIMGLWGRRNEKVGSFSKGMKQRLALARALLHEPEVLLLDEPTAGLDPEAAREVRELIEKLKQEGRSIFLCTHNLEEAERLSDRIAVFRTRLVVLDTPANLRSRLFRRQVIVDLESVDDRIIRAVKSLDFVQSVKKDGLRLTLELTDLDKNRPDLVQSIIASGGRVQSVFEKRHSLEEIYMTLLCEEEEMAAAESR</sequence>
<evidence type="ECO:0000313" key="7">
    <source>
        <dbReference type="Proteomes" id="UP000568877"/>
    </source>
</evidence>
<reference evidence="6 7" key="1">
    <citation type="journal article" date="2020" name="Front. Microbiol.">
        <title>Single-cell genomics of novel Actinobacteria with the Wood-Ljungdahl pathway discovered in a serpentinizing system.</title>
        <authorList>
            <person name="Merino N."/>
            <person name="Kawai M."/>
            <person name="Boyd E.S."/>
            <person name="Colman D.R."/>
            <person name="McGlynn S.E."/>
            <person name="Nealson K.H."/>
            <person name="Kurokawa K."/>
            <person name="Hongoh Y."/>
        </authorList>
    </citation>
    <scope>NUCLEOTIDE SEQUENCE [LARGE SCALE GENOMIC DNA]</scope>
    <source>
        <strain evidence="6 7">S42</strain>
    </source>
</reference>
<dbReference type="PROSITE" id="PS00211">
    <property type="entry name" value="ABC_TRANSPORTER_1"/>
    <property type="match status" value="1"/>
</dbReference>
<organism evidence="6 7">
    <name type="scientific">Candidatus Hakubella thermalkaliphila</name>
    <dbReference type="NCBI Taxonomy" id="2754717"/>
    <lineage>
        <taxon>Bacteria</taxon>
        <taxon>Bacillati</taxon>
        <taxon>Actinomycetota</taxon>
        <taxon>Actinomycetota incertae sedis</taxon>
        <taxon>Candidatus Hakubellales</taxon>
        <taxon>Candidatus Hakubellaceae</taxon>
        <taxon>Candidatus Hakubella</taxon>
    </lineage>
</organism>
<evidence type="ECO:0000313" key="6">
    <source>
        <dbReference type="EMBL" id="GFP32299.1"/>
    </source>
</evidence>
<dbReference type="InterPro" id="IPR003593">
    <property type="entry name" value="AAA+_ATPase"/>
</dbReference>
<name>A0A6V8PHY7_9ACTN</name>
<gene>
    <name evidence="6" type="ORF">HKBW3S42_00605</name>
</gene>
<dbReference type="EMBL" id="BLSA01000054">
    <property type="protein sequence ID" value="GFP32299.1"/>
    <property type="molecule type" value="Genomic_DNA"/>
</dbReference>
<evidence type="ECO:0000256" key="2">
    <source>
        <dbReference type="ARBA" id="ARBA00022448"/>
    </source>
</evidence>
<evidence type="ECO:0000256" key="1">
    <source>
        <dbReference type="ARBA" id="ARBA00005417"/>
    </source>
</evidence>
<dbReference type="InterPro" id="IPR003439">
    <property type="entry name" value="ABC_transporter-like_ATP-bd"/>
</dbReference>
<dbReference type="SMART" id="SM00382">
    <property type="entry name" value="AAA"/>
    <property type="match status" value="1"/>
</dbReference>
<evidence type="ECO:0000256" key="4">
    <source>
        <dbReference type="ARBA" id="ARBA00022840"/>
    </source>
</evidence>
<dbReference type="PANTHER" id="PTHR43335:SF4">
    <property type="entry name" value="ABC TRANSPORTER, ATP-BINDING PROTEIN"/>
    <property type="match status" value="1"/>
</dbReference>
<dbReference type="PANTHER" id="PTHR43335">
    <property type="entry name" value="ABC TRANSPORTER, ATP-BINDING PROTEIN"/>
    <property type="match status" value="1"/>
</dbReference>
<proteinExistence type="inferred from homology"/>
<evidence type="ECO:0000259" key="5">
    <source>
        <dbReference type="PROSITE" id="PS50893"/>
    </source>
</evidence>
<dbReference type="CDD" id="cd03230">
    <property type="entry name" value="ABC_DR_subfamily_A"/>
    <property type="match status" value="1"/>
</dbReference>
<dbReference type="Pfam" id="PF00005">
    <property type="entry name" value="ABC_tran"/>
    <property type="match status" value="1"/>
</dbReference>
<dbReference type="InterPro" id="IPR027417">
    <property type="entry name" value="P-loop_NTPase"/>
</dbReference>
<keyword evidence="2" id="KW-0813">Transport</keyword>
<dbReference type="Proteomes" id="UP000568877">
    <property type="component" value="Unassembled WGS sequence"/>
</dbReference>
<dbReference type="Pfam" id="PF13732">
    <property type="entry name" value="DrrA1-3_C"/>
    <property type="match status" value="1"/>
</dbReference>
<comment type="caution">
    <text evidence="6">The sequence shown here is derived from an EMBL/GenBank/DDBJ whole genome shotgun (WGS) entry which is preliminary data.</text>
</comment>
<dbReference type="SUPFAM" id="SSF52540">
    <property type="entry name" value="P-loop containing nucleoside triphosphate hydrolases"/>
    <property type="match status" value="1"/>
</dbReference>
<dbReference type="Gene3D" id="3.40.50.300">
    <property type="entry name" value="P-loop containing nucleotide triphosphate hydrolases"/>
    <property type="match status" value="1"/>
</dbReference>
<comment type="similarity">
    <text evidence="1">Belongs to the ABC transporter superfamily.</text>
</comment>
<dbReference type="InterPro" id="IPR017871">
    <property type="entry name" value="ABC_transporter-like_CS"/>
</dbReference>
<keyword evidence="4 6" id="KW-0067">ATP-binding</keyword>